<dbReference type="AlphaFoldDB" id="A0A0E9V963"/>
<name>A0A0E9V963_ANGAN</name>
<protein>
    <submittedName>
        <fullName evidence="1">Uncharacterized protein</fullName>
    </submittedName>
</protein>
<sequence>MSALYVINFCPEKIQQHECLCTCSFFHIRSDRDSDGTKIIFRISIVLITLHNCD</sequence>
<organism evidence="1">
    <name type="scientific">Anguilla anguilla</name>
    <name type="common">European freshwater eel</name>
    <name type="synonym">Muraena anguilla</name>
    <dbReference type="NCBI Taxonomy" id="7936"/>
    <lineage>
        <taxon>Eukaryota</taxon>
        <taxon>Metazoa</taxon>
        <taxon>Chordata</taxon>
        <taxon>Craniata</taxon>
        <taxon>Vertebrata</taxon>
        <taxon>Euteleostomi</taxon>
        <taxon>Actinopterygii</taxon>
        <taxon>Neopterygii</taxon>
        <taxon>Teleostei</taxon>
        <taxon>Anguilliformes</taxon>
        <taxon>Anguillidae</taxon>
        <taxon>Anguilla</taxon>
    </lineage>
</organism>
<reference evidence="1" key="1">
    <citation type="submission" date="2014-11" db="EMBL/GenBank/DDBJ databases">
        <authorList>
            <person name="Amaro Gonzalez C."/>
        </authorList>
    </citation>
    <scope>NUCLEOTIDE SEQUENCE</scope>
</reference>
<dbReference type="EMBL" id="GBXM01034021">
    <property type="protein sequence ID" value="JAH74556.1"/>
    <property type="molecule type" value="Transcribed_RNA"/>
</dbReference>
<accession>A0A0E9V963</accession>
<proteinExistence type="predicted"/>
<evidence type="ECO:0000313" key="1">
    <source>
        <dbReference type="EMBL" id="JAH74556.1"/>
    </source>
</evidence>
<reference evidence="1" key="2">
    <citation type="journal article" date="2015" name="Fish Shellfish Immunol.">
        <title>Early steps in the European eel (Anguilla anguilla)-Vibrio vulnificus interaction in the gills: Role of the RtxA13 toxin.</title>
        <authorList>
            <person name="Callol A."/>
            <person name="Pajuelo D."/>
            <person name="Ebbesson L."/>
            <person name="Teles M."/>
            <person name="MacKenzie S."/>
            <person name="Amaro C."/>
        </authorList>
    </citation>
    <scope>NUCLEOTIDE SEQUENCE</scope>
</reference>